<accession>A0A9P3GGS5</accession>
<sequence>MLLANHFPQALPQELVDHIIDDVADLEATDSIRGSLSSCRLVCHSWDARAARHLLKRVSVTDPKLGAFLRFAKTSERIRTFTQELSILSAVYHFGHWIELFAALPKLSALELRSDLVVPAEPAPSTSDSAVRTHALANLKIHCVKLDNLLLFLRPFCRVETLCLSCSLSINSVAGEQGESTRQITPLPVGRLVLETCCLFDTLRILKDIVRPTALVINGILRRNFGAVNMFLKSTAPDIEELILHPIREETPVALEAMLLPWDQARRAAFTALGECSKMTSLELDIMNVSWCAYLFQGVLLHMPEGIERLRLTLGYNQWTQALDTLSSHFGAAPEKYGSFARLELCGLCEGLLPDDEQKRLRELQAGMQSCLPPRICAVATIFP</sequence>
<evidence type="ECO:0008006" key="3">
    <source>
        <dbReference type="Google" id="ProtNLM"/>
    </source>
</evidence>
<organism evidence="1 2">
    <name type="scientific">Phanerochaete sordida</name>
    <dbReference type="NCBI Taxonomy" id="48140"/>
    <lineage>
        <taxon>Eukaryota</taxon>
        <taxon>Fungi</taxon>
        <taxon>Dikarya</taxon>
        <taxon>Basidiomycota</taxon>
        <taxon>Agaricomycotina</taxon>
        <taxon>Agaricomycetes</taxon>
        <taxon>Polyporales</taxon>
        <taxon>Phanerochaetaceae</taxon>
        <taxon>Phanerochaete</taxon>
    </lineage>
</organism>
<dbReference type="OrthoDB" id="2794135at2759"/>
<comment type="caution">
    <text evidence="1">The sequence shown here is derived from an EMBL/GenBank/DDBJ whole genome shotgun (WGS) entry which is preliminary data.</text>
</comment>
<gene>
    <name evidence="1" type="ORF">PsYK624_115160</name>
</gene>
<evidence type="ECO:0000313" key="1">
    <source>
        <dbReference type="EMBL" id="GJE95332.1"/>
    </source>
</evidence>
<proteinExistence type="predicted"/>
<keyword evidence="2" id="KW-1185">Reference proteome</keyword>
<name>A0A9P3GGS5_9APHY</name>
<reference evidence="1 2" key="1">
    <citation type="submission" date="2021-08" db="EMBL/GenBank/DDBJ databases">
        <title>Draft Genome Sequence of Phanerochaete sordida strain YK-624.</title>
        <authorList>
            <person name="Mori T."/>
            <person name="Dohra H."/>
            <person name="Suzuki T."/>
            <person name="Kawagishi H."/>
            <person name="Hirai H."/>
        </authorList>
    </citation>
    <scope>NUCLEOTIDE SEQUENCE [LARGE SCALE GENOMIC DNA]</scope>
    <source>
        <strain evidence="1 2">YK-624</strain>
    </source>
</reference>
<dbReference type="AlphaFoldDB" id="A0A9P3GGS5"/>
<evidence type="ECO:0000313" key="2">
    <source>
        <dbReference type="Proteomes" id="UP000703269"/>
    </source>
</evidence>
<dbReference type="EMBL" id="BPQB01000048">
    <property type="protein sequence ID" value="GJE95332.1"/>
    <property type="molecule type" value="Genomic_DNA"/>
</dbReference>
<dbReference type="Proteomes" id="UP000703269">
    <property type="component" value="Unassembled WGS sequence"/>
</dbReference>
<protein>
    <recommendedName>
        <fullName evidence="3">F-box domain-containing protein</fullName>
    </recommendedName>
</protein>